<dbReference type="InterPro" id="IPR033745">
    <property type="entry name" value="Fis1_cytosol"/>
</dbReference>
<organism evidence="11 12">
    <name type="scientific">Starmerella bacillaris</name>
    <name type="common">Yeast</name>
    <name type="synonym">Candida zemplinina</name>
    <dbReference type="NCBI Taxonomy" id="1247836"/>
    <lineage>
        <taxon>Eukaryota</taxon>
        <taxon>Fungi</taxon>
        <taxon>Dikarya</taxon>
        <taxon>Ascomycota</taxon>
        <taxon>Saccharomycotina</taxon>
        <taxon>Dipodascomycetes</taxon>
        <taxon>Dipodascales</taxon>
        <taxon>Trichomonascaceae</taxon>
        <taxon>Starmerella</taxon>
    </lineage>
</organism>
<evidence type="ECO:0000256" key="8">
    <source>
        <dbReference type="ARBA" id="ARBA00023136"/>
    </source>
</evidence>
<keyword evidence="4 10" id="KW-0812">Transmembrane</keyword>
<protein>
    <recommendedName>
        <fullName evidence="3 9">Mitochondrial fission 1 protein</fullName>
    </recommendedName>
</protein>
<comment type="domain">
    <text evidence="9">The C-terminus is required for mitochondrial localization, while the N-terminus is necessary for mitochondrial fission.</text>
</comment>
<sequence>MYDDKSFFPTLEDIQNPLPPSELERLLEEYQNESPNVSIQTKFNLAWGLIKCNATSEQKKGLDLLIKIYAEAPGRRRECLFYLALGSFKLGDYTASRGYCNALLKLEPENVQIAELKTQIEKKLNKEGLMGMAIVGGAAAAVGITATLLGVFLGNRRR</sequence>
<dbReference type="PIRSF" id="PIRSF008835">
    <property type="entry name" value="TPR_repeat_11_Fis1"/>
    <property type="match status" value="1"/>
</dbReference>
<feature type="transmembrane region" description="Helical" evidence="10">
    <location>
        <begin position="129"/>
        <end position="153"/>
    </location>
</feature>
<comment type="similarity">
    <text evidence="2 9">Belongs to the FIS1 family.</text>
</comment>
<evidence type="ECO:0000256" key="1">
    <source>
        <dbReference type="ARBA" id="ARBA00004572"/>
    </source>
</evidence>
<dbReference type="GO" id="GO:0005741">
    <property type="term" value="C:mitochondrial outer membrane"/>
    <property type="evidence" value="ECO:0007669"/>
    <property type="project" value="UniProtKB-SubCell"/>
</dbReference>
<keyword evidence="6 10" id="KW-1133">Transmembrane helix</keyword>
<evidence type="ECO:0000256" key="10">
    <source>
        <dbReference type="SAM" id="Phobius"/>
    </source>
</evidence>
<dbReference type="PANTHER" id="PTHR13247:SF0">
    <property type="entry name" value="MITOCHONDRIAL FISSION 1 PROTEIN"/>
    <property type="match status" value="1"/>
</dbReference>
<evidence type="ECO:0000256" key="4">
    <source>
        <dbReference type="ARBA" id="ARBA00022692"/>
    </source>
</evidence>
<dbReference type="Proteomes" id="UP001362899">
    <property type="component" value="Unassembled WGS sequence"/>
</dbReference>
<evidence type="ECO:0000313" key="11">
    <source>
        <dbReference type="EMBL" id="GMM51365.1"/>
    </source>
</evidence>
<keyword evidence="7 9" id="KW-0496">Mitochondrion</keyword>
<evidence type="ECO:0000256" key="2">
    <source>
        <dbReference type="ARBA" id="ARBA00008937"/>
    </source>
</evidence>
<dbReference type="Pfam" id="PF14852">
    <property type="entry name" value="Fis1_TPR_N"/>
    <property type="match status" value="1"/>
</dbReference>
<dbReference type="SUPFAM" id="SSF48452">
    <property type="entry name" value="TPR-like"/>
    <property type="match status" value="1"/>
</dbReference>
<dbReference type="Gene3D" id="1.25.40.10">
    <property type="entry name" value="Tetratricopeptide repeat domain"/>
    <property type="match status" value="1"/>
</dbReference>
<evidence type="ECO:0000256" key="5">
    <source>
        <dbReference type="ARBA" id="ARBA00022787"/>
    </source>
</evidence>
<dbReference type="GO" id="GO:0005778">
    <property type="term" value="C:peroxisomal membrane"/>
    <property type="evidence" value="ECO:0007669"/>
    <property type="project" value="TreeGrafter"/>
</dbReference>
<keyword evidence="8 9" id="KW-0472">Membrane</keyword>
<dbReference type="GO" id="GO:0000422">
    <property type="term" value="P:autophagy of mitochondrion"/>
    <property type="evidence" value="ECO:0007669"/>
    <property type="project" value="TreeGrafter"/>
</dbReference>
<dbReference type="InterPro" id="IPR016543">
    <property type="entry name" value="Fis1"/>
</dbReference>
<dbReference type="CDD" id="cd12212">
    <property type="entry name" value="Fis1"/>
    <property type="match status" value="1"/>
</dbReference>
<accession>A0AAV5RIV2</accession>
<gene>
    <name evidence="11" type="ORF">DASB73_023230</name>
</gene>
<name>A0AAV5RIV2_STABA</name>
<proteinExistence type="inferred from homology"/>
<comment type="subcellular location">
    <subcellularLocation>
        <location evidence="1">Mitochondrion outer membrane</location>
        <topology evidence="1">Single-pass membrane protein</topology>
    </subcellularLocation>
</comment>
<dbReference type="AlphaFoldDB" id="A0AAV5RIV2"/>
<dbReference type="InterPro" id="IPR028061">
    <property type="entry name" value="Fis1_TPR_C"/>
</dbReference>
<evidence type="ECO:0000256" key="3">
    <source>
        <dbReference type="ARBA" id="ARBA00014314"/>
    </source>
</evidence>
<dbReference type="EMBL" id="BTGC01000005">
    <property type="protein sequence ID" value="GMM51365.1"/>
    <property type="molecule type" value="Genomic_DNA"/>
</dbReference>
<reference evidence="11 12" key="1">
    <citation type="journal article" date="2023" name="Elife">
        <title>Identification of key yeast species and microbe-microbe interactions impacting larval growth of Drosophila in the wild.</title>
        <authorList>
            <person name="Mure A."/>
            <person name="Sugiura Y."/>
            <person name="Maeda R."/>
            <person name="Honda K."/>
            <person name="Sakurai N."/>
            <person name="Takahashi Y."/>
            <person name="Watada M."/>
            <person name="Katoh T."/>
            <person name="Gotoh A."/>
            <person name="Gotoh Y."/>
            <person name="Taniguchi I."/>
            <person name="Nakamura K."/>
            <person name="Hayashi T."/>
            <person name="Katayama T."/>
            <person name="Uemura T."/>
            <person name="Hattori Y."/>
        </authorList>
    </citation>
    <scope>NUCLEOTIDE SEQUENCE [LARGE SCALE GENOMIC DNA]</scope>
    <source>
        <strain evidence="11 12">SB-73</strain>
    </source>
</reference>
<comment type="function">
    <text evidence="9">Has a role in mitochondrial fission.</text>
</comment>
<evidence type="ECO:0000256" key="7">
    <source>
        <dbReference type="ARBA" id="ARBA00023128"/>
    </source>
</evidence>
<dbReference type="Pfam" id="PF14853">
    <property type="entry name" value="Fis1_TPR_C"/>
    <property type="match status" value="1"/>
</dbReference>
<keyword evidence="5 9" id="KW-1000">Mitochondrion outer membrane</keyword>
<evidence type="ECO:0000256" key="6">
    <source>
        <dbReference type="ARBA" id="ARBA00022989"/>
    </source>
</evidence>
<dbReference type="InterPro" id="IPR028058">
    <property type="entry name" value="Fis1_TPR_N"/>
</dbReference>
<dbReference type="GO" id="GO:0000266">
    <property type="term" value="P:mitochondrial fission"/>
    <property type="evidence" value="ECO:0007669"/>
    <property type="project" value="UniProtKB-UniRule"/>
</dbReference>
<comment type="caution">
    <text evidence="11">The sequence shown here is derived from an EMBL/GenBank/DDBJ whole genome shotgun (WGS) entry which is preliminary data.</text>
</comment>
<dbReference type="InterPro" id="IPR011990">
    <property type="entry name" value="TPR-like_helical_dom_sf"/>
</dbReference>
<keyword evidence="12" id="KW-1185">Reference proteome</keyword>
<dbReference type="PANTHER" id="PTHR13247">
    <property type="entry name" value="TETRATRICOPEPTIDE REPEAT PROTEIN 11 TPR REPEAT PROTEIN 11"/>
    <property type="match status" value="1"/>
</dbReference>
<evidence type="ECO:0000313" key="12">
    <source>
        <dbReference type="Proteomes" id="UP001362899"/>
    </source>
</evidence>
<evidence type="ECO:0000256" key="9">
    <source>
        <dbReference type="PIRNR" id="PIRNR008835"/>
    </source>
</evidence>
<dbReference type="GO" id="GO:0016559">
    <property type="term" value="P:peroxisome fission"/>
    <property type="evidence" value="ECO:0007669"/>
    <property type="project" value="TreeGrafter"/>
</dbReference>